<dbReference type="EMBL" id="JAHLJV010000088">
    <property type="protein sequence ID" value="KAK1573658.1"/>
    <property type="molecule type" value="Genomic_DNA"/>
</dbReference>
<dbReference type="GeneID" id="85443184"/>
<keyword evidence="3" id="KW-1185">Reference proteome</keyword>
<dbReference type="RefSeq" id="XP_060409250.1">
    <property type="nucleotide sequence ID" value="XM_060558944.1"/>
</dbReference>
<reference evidence="2" key="1">
    <citation type="submission" date="2021-06" db="EMBL/GenBank/DDBJ databases">
        <title>Comparative genomics, transcriptomics and evolutionary studies reveal genomic signatures of adaptation to plant cell wall in hemibiotrophic fungi.</title>
        <authorList>
            <consortium name="DOE Joint Genome Institute"/>
            <person name="Baroncelli R."/>
            <person name="Diaz J.F."/>
            <person name="Benocci T."/>
            <person name="Peng M."/>
            <person name="Battaglia E."/>
            <person name="Haridas S."/>
            <person name="Andreopoulos W."/>
            <person name="Labutti K."/>
            <person name="Pangilinan J."/>
            <person name="Floch G.L."/>
            <person name="Makela M.R."/>
            <person name="Henrissat B."/>
            <person name="Grigoriev I.V."/>
            <person name="Crouch J.A."/>
            <person name="De Vries R.P."/>
            <person name="Sukno S.A."/>
            <person name="Thon M.R."/>
        </authorList>
    </citation>
    <scope>NUCLEOTIDE SEQUENCE</scope>
    <source>
        <strain evidence="2">CBS 125086</strain>
    </source>
</reference>
<protein>
    <submittedName>
        <fullName evidence="2">Uncharacterized protein</fullName>
    </submittedName>
</protein>
<dbReference type="Proteomes" id="UP001230504">
    <property type="component" value="Unassembled WGS sequence"/>
</dbReference>
<accession>A0AAD8UZW9</accession>
<feature type="compositionally biased region" description="Low complexity" evidence="1">
    <location>
        <begin position="112"/>
        <end position="137"/>
    </location>
</feature>
<sequence length="158" mass="16430">MTLRGVLTSGLLTDLIVYIHFISWRCFFPLTRVSQLPHSPTCQPESCASTLTTHGLSGAASPTAPTPSTLGTSRPCSTPRSATSITGTCPVSSCPATPIRIGTPGALNGTCTSPSGTGWTRSRRSSSSCSPRTAPGSRRTISAGRHVSTGETRKERPA</sequence>
<gene>
    <name evidence="2" type="ORF">LY79DRAFT_568126</name>
</gene>
<evidence type="ECO:0000256" key="1">
    <source>
        <dbReference type="SAM" id="MobiDB-lite"/>
    </source>
</evidence>
<dbReference type="AlphaFoldDB" id="A0AAD8UZW9"/>
<evidence type="ECO:0000313" key="2">
    <source>
        <dbReference type="EMBL" id="KAK1573658.1"/>
    </source>
</evidence>
<evidence type="ECO:0000313" key="3">
    <source>
        <dbReference type="Proteomes" id="UP001230504"/>
    </source>
</evidence>
<organism evidence="2 3">
    <name type="scientific">Colletotrichum navitas</name>
    <dbReference type="NCBI Taxonomy" id="681940"/>
    <lineage>
        <taxon>Eukaryota</taxon>
        <taxon>Fungi</taxon>
        <taxon>Dikarya</taxon>
        <taxon>Ascomycota</taxon>
        <taxon>Pezizomycotina</taxon>
        <taxon>Sordariomycetes</taxon>
        <taxon>Hypocreomycetidae</taxon>
        <taxon>Glomerellales</taxon>
        <taxon>Glomerellaceae</taxon>
        <taxon>Colletotrichum</taxon>
        <taxon>Colletotrichum graminicola species complex</taxon>
    </lineage>
</organism>
<name>A0AAD8UZW9_9PEZI</name>
<comment type="caution">
    <text evidence="2">The sequence shown here is derived from an EMBL/GenBank/DDBJ whole genome shotgun (WGS) entry which is preliminary data.</text>
</comment>
<feature type="region of interest" description="Disordered" evidence="1">
    <location>
        <begin position="53"/>
        <end position="89"/>
    </location>
</feature>
<proteinExistence type="predicted"/>
<feature type="compositionally biased region" description="Polar residues" evidence="1">
    <location>
        <begin position="66"/>
        <end position="89"/>
    </location>
</feature>
<feature type="region of interest" description="Disordered" evidence="1">
    <location>
        <begin position="105"/>
        <end position="158"/>
    </location>
</feature>